<dbReference type="RefSeq" id="WP_176977257.1">
    <property type="nucleotide sequence ID" value="NZ_JABZEO010000010.1"/>
</dbReference>
<gene>
    <name evidence="3" type="ORF">HW932_14740</name>
</gene>
<dbReference type="Pfam" id="PF23536">
    <property type="entry name" value="TraK_C"/>
    <property type="match status" value="1"/>
</dbReference>
<feature type="chain" id="PRO_5032672193" evidence="1">
    <location>
        <begin position="33"/>
        <end position="311"/>
    </location>
</feature>
<evidence type="ECO:0000259" key="2">
    <source>
        <dbReference type="Pfam" id="PF23536"/>
    </source>
</evidence>
<dbReference type="InterPro" id="IPR055397">
    <property type="entry name" value="TraK_C"/>
</dbReference>
<organism evidence="3 4">
    <name type="scientific">Allochromatium humboldtianum</name>
    <dbReference type="NCBI Taxonomy" id="504901"/>
    <lineage>
        <taxon>Bacteria</taxon>
        <taxon>Pseudomonadati</taxon>
        <taxon>Pseudomonadota</taxon>
        <taxon>Gammaproteobacteria</taxon>
        <taxon>Chromatiales</taxon>
        <taxon>Chromatiaceae</taxon>
        <taxon>Allochromatium</taxon>
    </lineage>
</organism>
<feature type="signal peptide" evidence="1">
    <location>
        <begin position="1"/>
        <end position="32"/>
    </location>
</feature>
<accession>A0A850R740</accession>
<comment type="caution">
    <text evidence="3">The sequence shown here is derived from an EMBL/GenBank/DDBJ whole genome shotgun (WGS) entry which is preliminary data.</text>
</comment>
<keyword evidence="4" id="KW-1185">Reference proteome</keyword>
<dbReference type="EMBL" id="JABZEO010000010">
    <property type="protein sequence ID" value="NVZ10519.1"/>
    <property type="molecule type" value="Genomic_DNA"/>
</dbReference>
<dbReference type="AlphaFoldDB" id="A0A850R740"/>
<evidence type="ECO:0000256" key="1">
    <source>
        <dbReference type="SAM" id="SignalP"/>
    </source>
</evidence>
<feature type="domain" description="TraK C-terminal" evidence="2">
    <location>
        <begin position="183"/>
        <end position="288"/>
    </location>
</feature>
<evidence type="ECO:0000313" key="4">
    <source>
        <dbReference type="Proteomes" id="UP000592294"/>
    </source>
</evidence>
<evidence type="ECO:0000313" key="3">
    <source>
        <dbReference type="EMBL" id="NVZ10519.1"/>
    </source>
</evidence>
<keyword evidence="1" id="KW-0732">Signal</keyword>
<dbReference type="Proteomes" id="UP000592294">
    <property type="component" value="Unassembled WGS sequence"/>
</dbReference>
<name>A0A850R740_9GAMM</name>
<proteinExistence type="predicted"/>
<reference evidence="3 4" key="1">
    <citation type="submission" date="2020-06" db="EMBL/GenBank/DDBJ databases">
        <title>Whole-genome sequence of Allochromatium humboldtianum DSM 21881, type strain.</title>
        <authorList>
            <person name="Kyndt J.A."/>
            <person name="Meyer T.E."/>
        </authorList>
    </citation>
    <scope>NUCLEOTIDE SEQUENCE [LARGE SCALE GENOMIC DNA]</scope>
    <source>
        <strain evidence="3 4">DSM 21881</strain>
    </source>
</reference>
<protein>
    <submittedName>
        <fullName evidence="3">Type-F conjugative transfer system secretin TraK</fullName>
    </submittedName>
</protein>
<sequence length="311" mass="32967">MPDDCRCACPPRPPRGWALALVLAGSAAPGLAEPPPELALPPVPEALIAEASATRPAPGRTTPAPPSHLELGPMTVTVTPGVNVLAEIAIDQLNRILTPFPNPQVRTVSEASTQVDGAAVYLATATETPVTLFISDAAHPNQALSLTLAPRRIPPRELRLVLSEPLAPSITGTAPPAAPGARAPAAVERLIEALRALAQEALPNGYSLRPARRDETVVCRQDGLETQRGQVLEGHDLTLITALVRNRSEQRLEIEERACRARQGGETLAVAAWPQVWLEPGAAAELYLAVRPTPVERLSPARPSLLEAGRR</sequence>